<evidence type="ECO:0000313" key="3">
    <source>
        <dbReference type="EMBL" id="PXF33119.1"/>
    </source>
</evidence>
<feature type="domain" description="Glycosyltransferase subfamily 4-like N-terminal" evidence="2">
    <location>
        <begin position="14"/>
        <end position="172"/>
    </location>
</feature>
<comment type="caution">
    <text evidence="3">The sequence shown here is derived from an EMBL/GenBank/DDBJ whole genome shotgun (WGS) entry which is preliminary data.</text>
</comment>
<dbReference type="Gene3D" id="3.40.50.2000">
    <property type="entry name" value="Glycogen Phosphorylase B"/>
    <property type="match status" value="2"/>
</dbReference>
<dbReference type="EMBL" id="LAPT01000002">
    <property type="protein sequence ID" value="PXF33119.1"/>
    <property type="molecule type" value="Genomic_DNA"/>
</dbReference>
<proteinExistence type="predicted"/>
<reference evidence="3 4" key="1">
    <citation type="submission" date="2015-03" db="EMBL/GenBank/DDBJ databases">
        <authorList>
            <person name="Krishnan R."/>
            <person name="Midha S."/>
            <person name="Patil P.B."/>
            <person name="Rameshkumar N."/>
        </authorList>
    </citation>
    <scope>NUCLEOTIDE SEQUENCE [LARGE SCALE GENOMIC DNA]</scope>
    <source>
        <strain evidence="3 4">L1E11</strain>
    </source>
</reference>
<name>A0ABX5M3Z8_9GAMM</name>
<evidence type="ECO:0000313" key="4">
    <source>
        <dbReference type="Proteomes" id="UP000248090"/>
    </source>
</evidence>
<evidence type="ECO:0000259" key="1">
    <source>
        <dbReference type="Pfam" id="PF00534"/>
    </source>
</evidence>
<dbReference type="PANTHER" id="PTHR12526">
    <property type="entry name" value="GLYCOSYLTRANSFERASE"/>
    <property type="match status" value="1"/>
</dbReference>
<gene>
    <name evidence="3" type="ORF">WH50_00995</name>
</gene>
<dbReference type="Proteomes" id="UP000248090">
    <property type="component" value="Unassembled WGS sequence"/>
</dbReference>
<evidence type="ECO:0000259" key="2">
    <source>
        <dbReference type="Pfam" id="PF13439"/>
    </source>
</evidence>
<accession>A0ABX5M3Z8</accession>
<dbReference type="Pfam" id="PF13439">
    <property type="entry name" value="Glyco_transf_4"/>
    <property type="match status" value="1"/>
</dbReference>
<feature type="domain" description="Glycosyl transferase family 1" evidence="1">
    <location>
        <begin position="181"/>
        <end position="350"/>
    </location>
</feature>
<dbReference type="RefSeq" id="WP_110185633.1">
    <property type="nucleotide sequence ID" value="NZ_CP177354.1"/>
</dbReference>
<dbReference type="CDD" id="cd03801">
    <property type="entry name" value="GT4_PimA-like"/>
    <property type="match status" value="1"/>
</dbReference>
<keyword evidence="4" id="KW-1185">Reference proteome</keyword>
<protein>
    <submittedName>
        <fullName evidence="3">WalN protein</fullName>
    </submittedName>
</protein>
<dbReference type="InterPro" id="IPR001296">
    <property type="entry name" value="Glyco_trans_1"/>
</dbReference>
<organism evidence="3 4">
    <name type="scientific">Pokkaliibacter plantistimulans</name>
    <dbReference type="NCBI Taxonomy" id="1635171"/>
    <lineage>
        <taxon>Bacteria</taxon>
        <taxon>Pseudomonadati</taxon>
        <taxon>Pseudomonadota</taxon>
        <taxon>Gammaproteobacteria</taxon>
        <taxon>Oceanospirillales</taxon>
        <taxon>Balneatrichaceae</taxon>
        <taxon>Pokkaliibacter</taxon>
    </lineage>
</organism>
<dbReference type="InterPro" id="IPR028098">
    <property type="entry name" value="Glyco_trans_4-like_N"/>
</dbReference>
<dbReference type="SUPFAM" id="SSF53756">
    <property type="entry name" value="UDP-Glycosyltransferase/glycogen phosphorylase"/>
    <property type="match status" value="1"/>
</dbReference>
<sequence>MKIAFIDVTTTVSYGGVQTAVWQLAVALTDLGHEVHVYGGSGKLEPDLAGREVHIHRFSFTPRERVLDLGSRFQRLVERWSFSRHARQHFIAQHFDWAVLTKPFDFFWPRLMPKQHRTRFAFMSGGTDFIRGDRKLAQGISAWLACSNFNAWQLQHHFKRFPTVMFNGVDTAVFHPQDGSEARATLGLNPQDIVIGFAGRLVGWKGLSVAVQALADSRLHCHPVKLLIVGDGEERSRLAELAKKLGVAERLIMPGACAHAQLPKLYAACDMGVFPSIGDEAFGITIAEAMSCGLPVVASYIGGIPEVVGNEGGSGLLFTPGHAQDLADQLLTLIEQPELRARMGRVARQRIERMFTWRMAAQRLLKVLESH</sequence>
<dbReference type="Pfam" id="PF00534">
    <property type="entry name" value="Glycos_transf_1"/>
    <property type="match status" value="1"/>
</dbReference>